<feature type="compositionally biased region" description="Polar residues" evidence="10">
    <location>
        <begin position="1"/>
        <end position="17"/>
    </location>
</feature>
<evidence type="ECO:0000256" key="5">
    <source>
        <dbReference type="ARBA" id="ARBA00023015"/>
    </source>
</evidence>
<name>A0AAJ8LQ71_9TREE</name>
<evidence type="ECO:0000313" key="12">
    <source>
        <dbReference type="EMBL" id="WWD22027.1"/>
    </source>
</evidence>
<evidence type="ECO:0000256" key="10">
    <source>
        <dbReference type="SAM" id="MobiDB-lite"/>
    </source>
</evidence>
<dbReference type="KEGG" id="ksn:43587996"/>
<dbReference type="Proteomes" id="UP000322225">
    <property type="component" value="Chromosome 12"/>
</dbReference>
<feature type="compositionally biased region" description="Polar residues" evidence="10">
    <location>
        <begin position="465"/>
        <end position="511"/>
    </location>
</feature>
<dbReference type="InterPro" id="IPR013087">
    <property type="entry name" value="Znf_C2H2_type"/>
</dbReference>
<dbReference type="PROSITE" id="PS50157">
    <property type="entry name" value="ZINC_FINGER_C2H2_2"/>
    <property type="match status" value="2"/>
</dbReference>
<feature type="region of interest" description="Disordered" evidence="10">
    <location>
        <begin position="412"/>
        <end position="437"/>
    </location>
</feature>
<accession>A0AAJ8LQ71</accession>
<evidence type="ECO:0000256" key="6">
    <source>
        <dbReference type="ARBA" id="ARBA00023163"/>
    </source>
</evidence>
<feature type="region of interest" description="Disordered" evidence="10">
    <location>
        <begin position="569"/>
        <end position="588"/>
    </location>
</feature>
<comment type="similarity">
    <text evidence="8">Belongs to the STE12 transcription factor family.</text>
</comment>
<gene>
    <name evidence="12" type="ORF">CI109_106515</name>
</gene>
<feature type="region of interest" description="Disordered" evidence="10">
    <location>
        <begin position="280"/>
        <end position="396"/>
    </location>
</feature>
<reference evidence="12" key="1">
    <citation type="submission" date="2017-08" db="EMBL/GenBank/DDBJ databases">
        <authorList>
            <person name="Cuomo C."/>
            <person name="Billmyre B."/>
            <person name="Heitman J."/>
        </authorList>
    </citation>
    <scope>NUCLEOTIDE SEQUENCE</scope>
    <source>
        <strain evidence="12">CBS 12478</strain>
    </source>
</reference>
<dbReference type="GO" id="GO:1990526">
    <property type="term" value="C:Ste12p-Dig1p-Dig2p complex"/>
    <property type="evidence" value="ECO:0007669"/>
    <property type="project" value="TreeGrafter"/>
</dbReference>
<evidence type="ECO:0000256" key="7">
    <source>
        <dbReference type="ARBA" id="ARBA00023242"/>
    </source>
</evidence>
<feature type="compositionally biased region" description="Basic and acidic residues" evidence="10">
    <location>
        <begin position="569"/>
        <end position="583"/>
    </location>
</feature>
<dbReference type="RefSeq" id="XP_065823924.1">
    <property type="nucleotide sequence ID" value="XM_065967852.1"/>
</dbReference>
<dbReference type="GO" id="GO:0003700">
    <property type="term" value="F:DNA-binding transcription factor activity"/>
    <property type="evidence" value="ECO:0007669"/>
    <property type="project" value="InterPro"/>
</dbReference>
<dbReference type="PANTHER" id="PTHR47427">
    <property type="entry name" value="PROTEIN STE12"/>
    <property type="match status" value="1"/>
</dbReference>
<dbReference type="Pfam" id="PF00096">
    <property type="entry name" value="zf-C2H2"/>
    <property type="match status" value="2"/>
</dbReference>
<dbReference type="InterPro" id="IPR036236">
    <property type="entry name" value="Znf_C2H2_sf"/>
</dbReference>
<evidence type="ECO:0000256" key="4">
    <source>
        <dbReference type="ARBA" id="ARBA00022833"/>
    </source>
</evidence>
<feature type="domain" description="C2H2-type" evidence="11">
    <location>
        <begin position="518"/>
        <end position="547"/>
    </location>
</feature>
<feature type="compositionally biased region" description="Basic residues" evidence="10">
    <location>
        <begin position="360"/>
        <end position="373"/>
    </location>
</feature>
<feature type="region of interest" description="Disordered" evidence="10">
    <location>
        <begin position="708"/>
        <end position="727"/>
    </location>
</feature>
<keyword evidence="3 9" id="KW-0863">Zinc-finger</keyword>
<keyword evidence="2" id="KW-0479">Metal-binding</keyword>
<keyword evidence="7" id="KW-0539">Nucleus</keyword>
<dbReference type="GO" id="GO:1990527">
    <property type="term" value="C:Tec1p-Ste12p-Dig1p complex"/>
    <property type="evidence" value="ECO:0007669"/>
    <property type="project" value="TreeGrafter"/>
</dbReference>
<keyword evidence="4" id="KW-0862">Zinc</keyword>
<dbReference type="GeneID" id="43587996"/>
<feature type="region of interest" description="Disordered" evidence="10">
    <location>
        <begin position="1"/>
        <end position="62"/>
    </location>
</feature>
<keyword evidence="6" id="KW-0804">Transcription</keyword>
<dbReference type="SUPFAM" id="SSF57667">
    <property type="entry name" value="beta-beta-alpha zinc fingers"/>
    <property type="match status" value="1"/>
</dbReference>
<feature type="region of interest" description="Disordered" evidence="10">
    <location>
        <begin position="465"/>
        <end position="512"/>
    </location>
</feature>
<evidence type="ECO:0000259" key="11">
    <source>
        <dbReference type="PROSITE" id="PS50157"/>
    </source>
</evidence>
<dbReference type="Pfam" id="PF02200">
    <property type="entry name" value="STE"/>
    <property type="match status" value="1"/>
</dbReference>
<dbReference type="GO" id="GO:0005634">
    <property type="term" value="C:nucleus"/>
    <property type="evidence" value="ECO:0007669"/>
    <property type="project" value="UniProtKB-SubCell"/>
</dbReference>
<evidence type="ECO:0000256" key="1">
    <source>
        <dbReference type="ARBA" id="ARBA00004123"/>
    </source>
</evidence>
<sequence>MDQTNRSLPRVSTTNLASGLASGGYSAPAGTPSWRSGPSPSPTPPITGATPTTPLPPPTTVAPRALTEREGQLVKHLSRLQFFLATAPTRWMGTEEGSIKAGSPFHSATLSSPHPNLNRFLLPNGEHVACVFWNGLYHITGTDIAFSRPVRNMKKFEEGVFSDLRNLKPGTDACLEEPKSAFLDLLFRNGCIRTQKKQKVFYWFSVPHDRLFLDALERDLKREKMGLEPTTVVVGEPARSFRYDPKRSLFEQFAGKQPGLEESVNTQTILPEAALSQNVTSSGHLGLPNHPFATSSMGQKASKPPVSHINDGAYFDATLPASPSQPAQSDQESEPLTTETTAHNVLFSRSLLKGSPAYKQGRRKLSRDKRQRQRRDGTTTTDYDTGEDDSGSESGRLDQSKYLLTHPQAESSLSNLPFAHPPPPLFNSNRPSDADFASHDLTRPMVQTRPLSTIVATGVVQHQYESTRQPQAPWTSATHPMQSDQPGSQSTSTTFNPSPESNGLSGGTPTTGPALKGFSCPLLSCGRLFKRLEHLKRHVRTHTQERPYECTRCSKRFSRSDNLTQHLKTHEKVDRGERMKTEASESTEDDMATLLEAQVDAMAARENRGYPSGTGGLLRADGAYPSYAEINQSGQYNAARLPFPPTSFDGSDSYATLNLPSESHLHRPQATPISTNWPNLGGLYDQSIPTGAHHTNGFLAKRQRHRSMTPSLGGSHRAPVAGQTGLRSSPYLGPARYHPYSVAALSSGTQTFPRAASLDPSAFQTRGGLYNGSVSGQDTEMTSTIRGVTVEPTSYGAPASTNQADAFRGSSFMQALDAIPFVNSTMDEAPATNEGPNHHQSDSSQHIRK</sequence>
<dbReference type="AlphaFoldDB" id="A0AAJ8LQ71"/>
<dbReference type="SMART" id="SM00424">
    <property type="entry name" value="STE"/>
    <property type="match status" value="1"/>
</dbReference>
<keyword evidence="5" id="KW-0805">Transcription regulation</keyword>
<evidence type="ECO:0000256" key="9">
    <source>
        <dbReference type="PROSITE-ProRule" id="PRU00042"/>
    </source>
</evidence>
<keyword evidence="13" id="KW-1185">Reference proteome</keyword>
<dbReference type="PROSITE" id="PS00028">
    <property type="entry name" value="ZINC_FINGER_C2H2_1"/>
    <property type="match status" value="2"/>
</dbReference>
<comment type="subcellular location">
    <subcellularLocation>
        <location evidence="1">Nucleus</location>
    </subcellularLocation>
</comment>
<feature type="compositionally biased region" description="Polar residues" evidence="10">
    <location>
        <begin position="321"/>
        <end position="343"/>
    </location>
</feature>
<proteinExistence type="inferred from homology"/>
<feature type="domain" description="C2H2-type" evidence="11">
    <location>
        <begin position="548"/>
        <end position="570"/>
    </location>
</feature>
<dbReference type="InterPro" id="IPR052127">
    <property type="entry name" value="STE12_transcription_factor"/>
</dbReference>
<protein>
    <recommendedName>
        <fullName evidence="11">C2H2-type domain-containing protein</fullName>
    </recommendedName>
</protein>
<dbReference type="FunFam" id="3.30.160.60:FF:002343">
    <property type="entry name" value="Zinc finger protein 33A"/>
    <property type="match status" value="1"/>
</dbReference>
<dbReference type="SMART" id="SM00355">
    <property type="entry name" value="ZnF_C2H2"/>
    <property type="match status" value="2"/>
</dbReference>
<organism evidence="12 13">
    <name type="scientific">Kwoniella shandongensis</name>
    <dbReference type="NCBI Taxonomy" id="1734106"/>
    <lineage>
        <taxon>Eukaryota</taxon>
        <taxon>Fungi</taxon>
        <taxon>Dikarya</taxon>
        <taxon>Basidiomycota</taxon>
        <taxon>Agaricomycotina</taxon>
        <taxon>Tremellomycetes</taxon>
        <taxon>Tremellales</taxon>
        <taxon>Cryptococcaceae</taxon>
        <taxon>Kwoniella</taxon>
    </lineage>
</organism>
<reference evidence="12" key="2">
    <citation type="submission" date="2024-01" db="EMBL/GenBank/DDBJ databases">
        <title>Comparative genomics of Cryptococcus and Kwoniella reveals pathogenesis evolution and contrasting modes of karyotype evolution via chromosome fusion or intercentromeric recombination.</title>
        <authorList>
            <person name="Coelho M.A."/>
            <person name="David-Palma M."/>
            <person name="Shea T."/>
            <person name="Bowers K."/>
            <person name="McGinley-Smith S."/>
            <person name="Mohammad A.W."/>
            <person name="Gnirke A."/>
            <person name="Yurkov A.M."/>
            <person name="Nowrousian M."/>
            <person name="Sun S."/>
            <person name="Cuomo C.A."/>
            <person name="Heitman J."/>
        </authorList>
    </citation>
    <scope>NUCLEOTIDE SEQUENCE</scope>
    <source>
        <strain evidence="12">CBS 12478</strain>
    </source>
</reference>
<dbReference type="GO" id="GO:0008270">
    <property type="term" value="F:zinc ion binding"/>
    <property type="evidence" value="ECO:0007669"/>
    <property type="project" value="UniProtKB-KW"/>
</dbReference>
<dbReference type="EMBL" id="CP144062">
    <property type="protein sequence ID" value="WWD22027.1"/>
    <property type="molecule type" value="Genomic_DNA"/>
</dbReference>
<feature type="region of interest" description="Disordered" evidence="10">
    <location>
        <begin position="826"/>
        <end position="849"/>
    </location>
</feature>
<dbReference type="InterPro" id="IPR003120">
    <property type="entry name" value="Ste12"/>
</dbReference>
<evidence type="ECO:0000256" key="8">
    <source>
        <dbReference type="ARBA" id="ARBA00024345"/>
    </source>
</evidence>
<evidence type="ECO:0000256" key="3">
    <source>
        <dbReference type="ARBA" id="ARBA00022771"/>
    </source>
</evidence>
<dbReference type="PANTHER" id="PTHR47427:SF1">
    <property type="entry name" value="PROTEIN STE12"/>
    <property type="match status" value="1"/>
</dbReference>
<dbReference type="Gene3D" id="3.30.160.60">
    <property type="entry name" value="Classic Zinc Finger"/>
    <property type="match status" value="2"/>
</dbReference>
<evidence type="ECO:0000256" key="2">
    <source>
        <dbReference type="ARBA" id="ARBA00022723"/>
    </source>
</evidence>
<evidence type="ECO:0000313" key="13">
    <source>
        <dbReference type="Proteomes" id="UP000322225"/>
    </source>
</evidence>